<name>A0A4R2S4H9_9BACL</name>
<dbReference type="PANTHER" id="PTHR32039:SF7">
    <property type="entry name" value="COMPETENCE PROTEIN COMM"/>
    <property type="match status" value="1"/>
</dbReference>
<dbReference type="EMBL" id="SLXV01000001">
    <property type="protein sequence ID" value="TCP70692.1"/>
    <property type="molecule type" value="Genomic_DNA"/>
</dbReference>
<dbReference type="InterPro" id="IPR014721">
    <property type="entry name" value="Ribsml_uS5_D2-typ_fold_subgr"/>
</dbReference>
<dbReference type="Proteomes" id="UP000294746">
    <property type="component" value="Unassembled WGS sequence"/>
</dbReference>
<proteinExistence type="inferred from homology"/>
<dbReference type="InterPro" id="IPR025158">
    <property type="entry name" value="Mg_chelat-rel_C"/>
</dbReference>
<dbReference type="GO" id="GO:0005524">
    <property type="term" value="F:ATP binding"/>
    <property type="evidence" value="ECO:0007669"/>
    <property type="project" value="InterPro"/>
</dbReference>
<dbReference type="SMART" id="SM00382">
    <property type="entry name" value="AAA"/>
    <property type="match status" value="1"/>
</dbReference>
<accession>A0A4R2S4H9</accession>
<evidence type="ECO:0000313" key="4">
    <source>
        <dbReference type="Proteomes" id="UP000294746"/>
    </source>
</evidence>
<dbReference type="InterPro" id="IPR027417">
    <property type="entry name" value="P-loop_NTPase"/>
</dbReference>
<dbReference type="InterPro" id="IPR045006">
    <property type="entry name" value="CHLI-like"/>
</dbReference>
<gene>
    <name evidence="3" type="ORF">EDD57_101135</name>
</gene>
<dbReference type="PANTHER" id="PTHR32039">
    <property type="entry name" value="MAGNESIUM-CHELATASE SUBUNIT CHLI"/>
    <property type="match status" value="1"/>
</dbReference>
<dbReference type="InterPro" id="IPR000523">
    <property type="entry name" value="Mg_chelatse_chII-like_cat_dom"/>
</dbReference>
<dbReference type="AlphaFoldDB" id="A0A4R2S4H9"/>
<evidence type="ECO:0000256" key="1">
    <source>
        <dbReference type="ARBA" id="ARBA00006354"/>
    </source>
</evidence>
<evidence type="ECO:0000313" key="3">
    <source>
        <dbReference type="EMBL" id="TCP70692.1"/>
    </source>
</evidence>
<dbReference type="CDD" id="cd00009">
    <property type="entry name" value="AAA"/>
    <property type="match status" value="1"/>
</dbReference>
<dbReference type="Pfam" id="PF13335">
    <property type="entry name" value="Mg_chelatase_C"/>
    <property type="match status" value="1"/>
</dbReference>
<dbReference type="Gene3D" id="3.40.50.300">
    <property type="entry name" value="P-loop containing nucleotide triphosphate hydrolases"/>
    <property type="match status" value="1"/>
</dbReference>
<dbReference type="NCBIfam" id="TIGR00368">
    <property type="entry name" value="YifB family Mg chelatase-like AAA ATPase"/>
    <property type="match status" value="1"/>
</dbReference>
<feature type="domain" description="AAA+ ATPase" evidence="2">
    <location>
        <begin position="230"/>
        <end position="414"/>
    </location>
</feature>
<dbReference type="InterPro" id="IPR004482">
    <property type="entry name" value="Mg_chelat-rel"/>
</dbReference>
<dbReference type="Pfam" id="PF01078">
    <property type="entry name" value="Mg_chelatase"/>
    <property type="match status" value="1"/>
</dbReference>
<dbReference type="SUPFAM" id="SSF52540">
    <property type="entry name" value="P-loop containing nucleoside triphosphate hydrolases"/>
    <property type="match status" value="1"/>
</dbReference>
<keyword evidence="4" id="KW-1185">Reference proteome</keyword>
<comment type="similarity">
    <text evidence="1">Belongs to the Mg-chelatase subunits D/I family. ComM subfamily.</text>
</comment>
<dbReference type="Pfam" id="PF13541">
    <property type="entry name" value="ChlI"/>
    <property type="match status" value="1"/>
</dbReference>
<reference evidence="3 4" key="1">
    <citation type="submission" date="2019-03" db="EMBL/GenBank/DDBJ databases">
        <title>Genomic Encyclopedia of Type Strains, Phase IV (KMG-IV): sequencing the most valuable type-strain genomes for metagenomic binning, comparative biology and taxonomic classification.</title>
        <authorList>
            <person name="Goeker M."/>
        </authorList>
    </citation>
    <scope>NUCLEOTIDE SEQUENCE [LARGE SCALE GENOMIC DNA]</scope>
    <source>
        <strain evidence="3 4">DSM 46831</strain>
    </source>
</reference>
<dbReference type="InterPro" id="IPR020568">
    <property type="entry name" value="Ribosomal_Su5_D2-typ_SF"/>
</dbReference>
<evidence type="ECO:0000259" key="2">
    <source>
        <dbReference type="SMART" id="SM00382"/>
    </source>
</evidence>
<sequence>MKKTRMITILWNKCLGDNHLYAKIYSASVLGIHGFIVEVEVDISNGLPAFDIVGLPDSSVRESKERVRAAVKNSGVNFPLQRITTNLAPADIKKEGASFDLAIALGILLASDQMVGASIDKTIFLGELSLDGCLRPLHGILPMVMCAKEQGFAKVLVPSANDQEARLVDGIEIIPLQTLKESVAYLKGEWQPAAGEIATTTELTKSIQPDLKDVQGQQHVKRAMEVAAGGGHNLMLIGPPGSGKTMLARRIPSILPCMNRQESLEVTKIYSIAGLLSERGKLVQERPFRSPHHTVSSVGIVGGGQIPKPGEVSLSHRGVLFLDELPEFSKAALEVLRQPLEDKEVTLSRSKITLSFPSDFMLISSMNPCPCGFYGYEEDRSCTCTPHQVQRYRSRISGPLLDRIDLHVEVPRVNFETISSKSVPESSLEIRLRVNQARQIQQERFKESATLCNSSMVPAQIRKHCELDRAGRGLLHQSFDRLGLSARAHDRILKVARTIADLAGEEKIQVAHVAEAIQYRALDRKFWG</sequence>
<dbReference type="Gene3D" id="3.30.230.10">
    <property type="match status" value="1"/>
</dbReference>
<dbReference type="SUPFAM" id="SSF54211">
    <property type="entry name" value="Ribosomal protein S5 domain 2-like"/>
    <property type="match status" value="1"/>
</dbReference>
<comment type="caution">
    <text evidence="3">The sequence shown here is derived from an EMBL/GenBank/DDBJ whole genome shotgun (WGS) entry which is preliminary data.</text>
</comment>
<protein>
    <submittedName>
        <fullName evidence="3">Magnesium chelatase family protein</fullName>
    </submittedName>
</protein>
<organism evidence="3 4">
    <name type="scientific">Baia soyae</name>
    <dbReference type="NCBI Taxonomy" id="1544746"/>
    <lineage>
        <taxon>Bacteria</taxon>
        <taxon>Bacillati</taxon>
        <taxon>Bacillota</taxon>
        <taxon>Bacilli</taxon>
        <taxon>Bacillales</taxon>
        <taxon>Thermoactinomycetaceae</taxon>
        <taxon>Baia</taxon>
    </lineage>
</organism>
<dbReference type="InterPro" id="IPR003593">
    <property type="entry name" value="AAA+_ATPase"/>
</dbReference>